<dbReference type="AlphaFoldDB" id="E4U9S6"/>
<feature type="transmembrane region" description="Helical" evidence="2">
    <location>
        <begin position="296"/>
        <end position="314"/>
    </location>
</feature>
<evidence type="ECO:0000256" key="2">
    <source>
        <dbReference type="SAM" id="Phobius"/>
    </source>
</evidence>
<feature type="compositionally biased region" description="Pro residues" evidence="1">
    <location>
        <begin position="338"/>
        <end position="348"/>
    </location>
</feature>
<name>E4U9S6_OCEP5</name>
<organism evidence="3 4">
    <name type="scientific">Oceanithermus profundus (strain DSM 14977 / NBRC 100410 / VKM B-2274 / 506)</name>
    <dbReference type="NCBI Taxonomy" id="670487"/>
    <lineage>
        <taxon>Bacteria</taxon>
        <taxon>Thermotogati</taxon>
        <taxon>Deinococcota</taxon>
        <taxon>Deinococci</taxon>
        <taxon>Thermales</taxon>
        <taxon>Thermaceae</taxon>
        <taxon>Oceanithermus</taxon>
    </lineage>
</organism>
<dbReference type="EMBL" id="CP002361">
    <property type="protein sequence ID" value="ADR37240.1"/>
    <property type="molecule type" value="Genomic_DNA"/>
</dbReference>
<keyword evidence="2" id="KW-0472">Membrane</keyword>
<sequence length="348" mass="37755" precursor="true">MLPPKIFRASWLPLLLFLAFAPVVRALDPAAQLHAAYPDLLEALAADGVHLDLTRARLDRLPSDPELAWVRVPETHVPAMRPWTVTLELELENDRLANPRVVLEAGGEEAFPYGIRAVSWSLDGVLQGANAIVMNVPPGADAAYDRAGERIFRDRLPATYAYLQSLENRRARRTDLALGVTLLFGLGLVFFAVTQPRAFCRWAACDGRWTVQTAVFMGIVLAIILWINSPFATEASFELNLFLIWAMAAASATSALALNAPSRDLDHFVRGLVILTALGLAAAETLNVLGIARLNVYAFVMGYLVGMTPLSLGLQKGWLRPPASQATKAPNPADPKTAAPPPPEAGPR</sequence>
<evidence type="ECO:0000256" key="1">
    <source>
        <dbReference type="SAM" id="MobiDB-lite"/>
    </source>
</evidence>
<dbReference type="HOGENOM" id="CLU_796552_0_0_0"/>
<feature type="compositionally biased region" description="Low complexity" evidence="1">
    <location>
        <begin position="326"/>
        <end position="337"/>
    </location>
</feature>
<feature type="transmembrane region" description="Helical" evidence="2">
    <location>
        <begin position="239"/>
        <end position="260"/>
    </location>
</feature>
<dbReference type="Proteomes" id="UP000008722">
    <property type="component" value="Chromosome"/>
</dbReference>
<keyword evidence="2" id="KW-1133">Transmembrane helix</keyword>
<feature type="transmembrane region" description="Helical" evidence="2">
    <location>
        <begin position="207"/>
        <end position="227"/>
    </location>
</feature>
<reference evidence="4" key="1">
    <citation type="submission" date="2010-11" db="EMBL/GenBank/DDBJ databases">
        <title>The complete sequence of chromosome of Oceanithermus profundus DSM 14977.</title>
        <authorList>
            <consortium name="US DOE Joint Genome Institute (JGI-PGF)"/>
            <person name="Lucas S."/>
            <person name="Copeland A."/>
            <person name="Lapidus A."/>
            <person name="Bruce D."/>
            <person name="Goodwin L."/>
            <person name="Pitluck S."/>
            <person name="Kyrpides N."/>
            <person name="Mavromatis K."/>
            <person name="Pagani I."/>
            <person name="Ivanova N."/>
            <person name="Zhang X."/>
            <person name="Brettin T."/>
            <person name="Detter J.C."/>
            <person name="Tapia R."/>
            <person name="Han C."/>
            <person name="Land M."/>
            <person name="Hauser L."/>
            <person name="Markowitz V."/>
            <person name="Cheng J.-F."/>
            <person name="Hugenholtz P."/>
            <person name="Woyke T."/>
            <person name="Wu D."/>
            <person name="Tindall B."/>
            <person name="Faehnrich R."/>
            <person name="Brambilla E."/>
            <person name="Klenk H.-P."/>
            <person name="Eisen J.A."/>
        </authorList>
    </citation>
    <scope>NUCLEOTIDE SEQUENCE [LARGE SCALE GENOMIC DNA]</scope>
    <source>
        <strain evidence="4">DSM 14977 / NBRC 100410 / VKM B-2274 / 506</strain>
    </source>
</reference>
<reference evidence="3 4" key="2">
    <citation type="journal article" date="2011" name="Stand. Genomic Sci.">
        <title>Complete genome sequence of Oceanithermus profundus type strain (506).</title>
        <authorList>
            <person name="Pati A."/>
            <person name="Zhang X."/>
            <person name="Lapidus A."/>
            <person name="Nolan M."/>
            <person name="Lucas S."/>
            <person name="Del Rio T.G."/>
            <person name="Tice H."/>
            <person name="Cheng J.F."/>
            <person name="Tapia R."/>
            <person name="Han C."/>
            <person name="Goodwin L."/>
            <person name="Pitluck S."/>
            <person name="Liolios K."/>
            <person name="Pagani I."/>
            <person name="Ivanova N."/>
            <person name="Mavromatis K."/>
            <person name="Chen A."/>
            <person name="Palaniappan K."/>
            <person name="Hauser L."/>
            <person name="Jeffries C.D."/>
            <person name="Brambilla E.M."/>
            <person name="Rohl A."/>
            <person name="Mwirichia R."/>
            <person name="Rohde M."/>
            <person name="Tindall B.J."/>
            <person name="Sikorski J."/>
            <person name="Wirth R."/>
            <person name="Goker M."/>
            <person name="Woyke T."/>
            <person name="Detter J.C."/>
            <person name="Bristow J."/>
            <person name="Eisen J.A."/>
            <person name="Markowitz V."/>
            <person name="Hugenholtz P."/>
            <person name="Kyrpides N.C."/>
            <person name="Klenk H.P."/>
            <person name="Land M."/>
        </authorList>
    </citation>
    <scope>NUCLEOTIDE SEQUENCE [LARGE SCALE GENOMIC DNA]</scope>
    <source>
        <strain evidence="4">DSM 14977 / NBRC 100410 / VKM B-2274 / 506</strain>
    </source>
</reference>
<feature type="transmembrane region" description="Helical" evidence="2">
    <location>
        <begin position="176"/>
        <end position="195"/>
    </location>
</feature>
<evidence type="ECO:0000313" key="3">
    <source>
        <dbReference type="EMBL" id="ADR37240.1"/>
    </source>
</evidence>
<keyword evidence="4" id="KW-1185">Reference proteome</keyword>
<accession>E4U9S6</accession>
<gene>
    <name evidence="3" type="ordered locus">Ocepr_1787</name>
</gene>
<keyword evidence="2" id="KW-0812">Transmembrane</keyword>
<feature type="transmembrane region" description="Helical" evidence="2">
    <location>
        <begin position="272"/>
        <end position="290"/>
    </location>
</feature>
<evidence type="ECO:0000313" key="4">
    <source>
        <dbReference type="Proteomes" id="UP000008722"/>
    </source>
</evidence>
<proteinExistence type="predicted"/>
<dbReference type="KEGG" id="opr:Ocepr_1787"/>
<feature type="region of interest" description="Disordered" evidence="1">
    <location>
        <begin position="322"/>
        <end position="348"/>
    </location>
</feature>
<protein>
    <submittedName>
        <fullName evidence="3">Uncharacterized protein</fullName>
    </submittedName>
</protein>